<dbReference type="SUPFAM" id="SSF50249">
    <property type="entry name" value="Nucleic acid-binding proteins"/>
    <property type="match status" value="1"/>
</dbReference>
<dbReference type="SMART" id="SM00292">
    <property type="entry name" value="BRCT"/>
    <property type="match status" value="1"/>
</dbReference>
<comment type="caution">
    <text evidence="5">The sequence shown here is derived from an EMBL/GenBank/DDBJ whole genome shotgun (WGS) entry which is preliminary data.</text>
</comment>
<reference evidence="5" key="1">
    <citation type="submission" date="2023-03" db="EMBL/GenBank/DDBJ databases">
        <authorList>
            <person name="Steffen K."/>
            <person name="Cardenas P."/>
        </authorList>
    </citation>
    <scope>NUCLEOTIDE SEQUENCE</scope>
</reference>
<dbReference type="CDD" id="cd07967">
    <property type="entry name" value="OBF_DNA_ligase_III"/>
    <property type="match status" value="1"/>
</dbReference>
<accession>A0AA35TNA8</accession>
<dbReference type="InterPro" id="IPR012340">
    <property type="entry name" value="NA-bd_OB-fold"/>
</dbReference>
<organism evidence="5 6">
    <name type="scientific">Geodia barretti</name>
    <name type="common">Barrett's horny sponge</name>
    <dbReference type="NCBI Taxonomy" id="519541"/>
    <lineage>
        <taxon>Eukaryota</taxon>
        <taxon>Metazoa</taxon>
        <taxon>Porifera</taxon>
        <taxon>Demospongiae</taxon>
        <taxon>Heteroscleromorpha</taxon>
        <taxon>Tetractinellida</taxon>
        <taxon>Astrophorina</taxon>
        <taxon>Geodiidae</taxon>
        <taxon>Geodia</taxon>
    </lineage>
</organism>
<evidence type="ECO:0000259" key="4">
    <source>
        <dbReference type="PROSITE" id="PS50172"/>
    </source>
</evidence>
<dbReference type="InterPro" id="IPR050191">
    <property type="entry name" value="ATP-dep_DNA_ligase"/>
</dbReference>
<feature type="compositionally biased region" description="Low complexity" evidence="3">
    <location>
        <begin position="164"/>
        <end position="173"/>
    </location>
</feature>
<proteinExistence type="inferred from homology"/>
<dbReference type="PROSITE" id="PS50172">
    <property type="entry name" value="BRCT"/>
    <property type="match status" value="1"/>
</dbReference>
<dbReference type="EMBL" id="CASHTH010003894">
    <property type="protein sequence ID" value="CAI8051017.1"/>
    <property type="molecule type" value="Genomic_DNA"/>
</dbReference>
<keyword evidence="6" id="KW-1185">Reference proteome</keyword>
<dbReference type="InterPro" id="IPR036420">
    <property type="entry name" value="BRCT_dom_sf"/>
</dbReference>
<dbReference type="Proteomes" id="UP001174909">
    <property type="component" value="Unassembled WGS sequence"/>
</dbReference>
<feature type="compositionally biased region" description="Basic residues" evidence="3">
    <location>
        <begin position="174"/>
        <end position="184"/>
    </location>
</feature>
<dbReference type="PANTHER" id="PTHR45674:SF9">
    <property type="entry name" value="DNA LIGASE 3"/>
    <property type="match status" value="1"/>
</dbReference>
<dbReference type="InterPro" id="IPR001357">
    <property type="entry name" value="BRCT_dom"/>
</dbReference>
<keyword evidence="2 5" id="KW-0436">Ligase</keyword>
<evidence type="ECO:0000313" key="5">
    <source>
        <dbReference type="EMBL" id="CAI8051017.1"/>
    </source>
</evidence>
<feature type="compositionally biased region" description="Polar residues" evidence="3">
    <location>
        <begin position="185"/>
        <end position="194"/>
    </location>
</feature>
<dbReference type="GO" id="GO:0006310">
    <property type="term" value="P:DNA recombination"/>
    <property type="evidence" value="ECO:0007669"/>
    <property type="project" value="InterPro"/>
</dbReference>
<dbReference type="PANTHER" id="PTHR45674">
    <property type="entry name" value="DNA LIGASE 1/3 FAMILY MEMBER"/>
    <property type="match status" value="1"/>
</dbReference>
<feature type="compositionally biased region" description="Acidic residues" evidence="3">
    <location>
        <begin position="146"/>
        <end position="161"/>
    </location>
</feature>
<evidence type="ECO:0000256" key="3">
    <source>
        <dbReference type="SAM" id="MobiDB-lite"/>
    </source>
</evidence>
<dbReference type="GO" id="GO:0070421">
    <property type="term" value="C:DNA ligase III-XRCC1 complex"/>
    <property type="evidence" value="ECO:0007669"/>
    <property type="project" value="TreeGrafter"/>
</dbReference>
<sequence length="326" mass="36424">MMSVFLMGVYDKSCDRFRTVAKCGNGHDDAKIEKLQTELDMVKISKDPSKVPAWLLVNKTVIPDFVVRDPKAAPVWEITGAEFSKSTAHTAGGISIRFPRVTRIRDDKDWTNATDLERLKTLFKASKETTDIPGLTGSGGGKSDENGADEGDTEEDEEEEAMDTKPPTSSPAKTPKKSPIKKQPQRSLLPQSLGNHHPSWLDLRDPDRRERKTSEKWRHRWLRGEKANVNVLGQHKCAGVAIPKPLADIFTGVTVYIDPSVSKAEDLRRYFVSYDGEVVDEYHKSSADYYIMDTASSTSATTSVKPEWVWDCLKKASLLPTAPYTH</sequence>
<dbReference type="AlphaFoldDB" id="A0AA35TNA8"/>
<feature type="region of interest" description="Disordered" evidence="3">
    <location>
        <begin position="127"/>
        <end position="211"/>
    </location>
</feature>
<dbReference type="InterPro" id="IPR031916">
    <property type="entry name" value="LIG3_BRCT"/>
</dbReference>
<dbReference type="Gene3D" id="3.40.50.10190">
    <property type="entry name" value="BRCT domain"/>
    <property type="match status" value="1"/>
</dbReference>
<dbReference type="InterPro" id="IPR012309">
    <property type="entry name" value="DNA_ligase_ATP-dep_C"/>
</dbReference>
<dbReference type="GO" id="GO:0006302">
    <property type="term" value="P:double-strand break repair"/>
    <property type="evidence" value="ECO:0007669"/>
    <property type="project" value="TreeGrafter"/>
</dbReference>
<protein>
    <submittedName>
        <fullName evidence="5">DNA ligase 3</fullName>
    </submittedName>
</protein>
<name>A0AA35TNA8_GEOBA</name>
<dbReference type="Pfam" id="PF04679">
    <property type="entry name" value="DNA_ligase_A_C"/>
    <property type="match status" value="1"/>
</dbReference>
<comment type="similarity">
    <text evidence="1">Belongs to the ATP-dependent DNA ligase family.</text>
</comment>
<dbReference type="GO" id="GO:0006273">
    <property type="term" value="P:lagging strand elongation"/>
    <property type="evidence" value="ECO:0007669"/>
    <property type="project" value="TreeGrafter"/>
</dbReference>
<evidence type="ECO:0000313" key="6">
    <source>
        <dbReference type="Proteomes" id="UP001174909"/>
    </source>
</evidence>
<evidence type="ECO:0000256" key="1">
    <source>
        <dbReference type="ARBA" id="ARBA00007572"/>
    </source>
</evidence>
<gene>
    <name evidence="5" type="ORF">GBAR_LOCUS27973</name>
</gene>
<dbReference type="GO" id="GO:0003910">
    <property type="term" value="F:DNA ligase (ATP) activity"/>
    <property type="evidence" value="ECO:0007669"/>
    <property type="project" value="InterPro"/>
</dbReference>
<feature type="compositionally biased region" description="Basic and acidic residues" evidence="3">
    <location>
        <begin position="202"/>
        <end position="211"/>
    </location>
</feature>
<dbReference type="Gene3D" id="2.40.50.140">
    <property type="entry name" value="Nucleic acid-binding proteins"/>
    <property type="match status" value="1"/>
</dbReference>
<feature type="domain" description="BRCT" evidence="4">
    <location>
        <begin position="245"/>
        <end position="326"/>
    </location>
</feature>
<evidence type="ECO:0000256" key="2">
    <source>
        <dbReference type="ARBA" id="ARBA00022598"/>
    </source>
</evidence>
<dbReference type="Pfam" id="PF16759">
    <property type="entry name" value="LIG3_BRCT"/>
    <property type="match status" value="1"/>
</dbReference>
<dbReference type="SUPFAM" id="SSF52113">
    <property type="entry name" value="BRCT domain"/>
    <property type="match status" value="1"/>
</dbReference>